<dbReference type="Pfam" id="PF00046">
    <property type="entry name" value="Homeodomain"/>
    <property type="match status" value="1"/>
</dbReference>
<dbReference type="CDD" id="cd00086">
    <property type="entry name" value="homeodomain"/>
    <property type="match status" value="1"/>
</dbReference>
<evidence type="ECO:0000256" key="4">
    <source>
        <dbReference type="ARBA" id="ARBA00023155"/>
    </source>
</evidence>
<name>B8RCA9_BRALA</name>
<feature type="DNA-binding region" description="Homeobox" evidence="6">
    <location>
        <begin position="205"/>
        <end position="264"/>
    </location>
</feature>
<dbReference type="AlphaFoldDB" id="B8RCA9"/>
<dbReference type="PRINTS" id="PR00024">
    <property type="entry name" value="HOMEOBOX"/>
</dbReference>
<dbReference type="InterPro" id="IPR046327">
    <property type="entry name" value="HXA1/B1/D1"/>
</dbReference>
<reference evidence="11" key="2">
    <citation type="submission" date="2022-01" db="EMBL/GenBank/DDBJ databases">
        <authorList>
            <person name="Braso-Vives M."/>
        </authorList>
    </citation>
    <scope>NUCLEOTIDE SEQUENCE</scope>
</reference>
<evidence type="ECO:0000313" key="10">
    <source>
        <dbReference type="EMBL" id="ACJ74382.1"/>
    </source>
</evidence>
<dbReference type="OMA" id="YPHMPGM"/>
<evidence type="ECO:0000259" key="9">
    <source>
        <dbReference type="PROSITE" id="PS50071"/>
    </source>
</evidence>
<dbReference type="InterPro" id="IPR020479">
    <property type="entry name" value="HD_metazoa"/>
</dbReference>
<accession>B8RCA9</accession>
<comment type="subcellular location">
    <subcellularLocation>
        <location evidence="1 6 7">Nucleus</location>
    </subcellularLocation>
</comment>
<evidence type="ECO:0000313" key="11">
    <source>
        <dbReference type="EMBL" id="CAH1241088.1"/>
    </source>
</evidence>
<dbReference type="InterPro" id="IPR017970">
    <property type="entry name" value="Homeobox_CS"/>
</dbReference>
<dbReference type="PROSITE" id="PS50071">
    <property type="entry name" value="HOMEOBOX_2"/>
    <property type="match status" value="1"/>
</dbReference>
<evidence type="ECO:0000256" key="2">
    <source>
        <dbReference type="ARBA" id="ARBA00022473"/>
    </source>
</evidence>
<dbReference type="EMBL" id="OV696697">
    <property type="protein sequence ID" value="CAH1241088.1"/>
    <property type="molecule type" value="Genomic_DNA"/>
</dbReference>
<dbReference type="EMBL" id="EU921831">
    <property type="protein sequence ID" value="ACJ74382.1"/>
    <property type="molecule type" value="Genomic_DNA"/>
</dbReference>
<dbReference type="PROSITE" id="PS00027">
    <property type="entry name" value="HOMEOBOX_1"/>
    <property type="match status" value="1"/>
</dbReference>
<gene>
    <name evidence="10" type="primary">Hox1</name>
    <name evidence="11" type="synonym">HOXA1</name>
    <name evidence="11" type="ORF">BLAG_LOCUS4858</name>
</gene>
<feature type="compositionally biased region" description="Pro residues" evidence="8">
    <location>
        <begin position="62"/>
        <end position="75"/>
    </location>
</feature>
<proteinExistence type="predicted"/>
<dbReference type="Gene3D" id="1.10.10.60">
    <property type="entry name" value="Homeodomain-like"/>
    <property type="match status" value="1"/>
</dbReference>
<dbReference type="Proteomes" id="UP000838412">
    <property type="component" value="Chromosome 12"/>
</dbReference>
<dbReference type="FunFam" id="1.10.10.60:FF:000113">
    <property type="entry name" value="homeobox protein Hox-B1"/>
    <property type="match status" value="1"/>
</dbReference>
<keyword evidence="3 6" id="KW-0238">DNA-binding</keyword>
<keyword evidence="5 6" id="KW-0539">Nucleus</keyword>
<evidence type="ECO:0000256" key="6">
    <source>
        <dbReference type="PROSITE-ProRule" id="PRU00108"/>
    </source>
</evidence>
<dbReference type="SUPFAM" id="SSF46689">
    <property type="entry name" value="Homeodomain-like"/>
    <property type="match status" value="1"/>
</dbReference>
<evidence type="ECO:0000313" key="12">
    <source>
        <dbReference type="Proteomes" id="UP000838412"/>
    </source>
</evidence>
<feature type="region of interest" description="Disordered" evidence="8">
    <location>
        <begin position="253"/>
        <end position="288"/>
    </location>
</feature>
<organism evidence="10">
    <name type="scientific">Branchiostoma lanceolatum</name>
    <name type="common">Common lancelet</name>
    <name type="synonym">Amphioxus lanceolatum</name>
    <dbReference type="NCBI Taxonomy" id="7740"/>
    <lineage>
        <taxon>Eukaryota</taxon>
        <taxon>Metazoa</taxon>
        <taxon>Chordata</taxon>
        <taxon>Cephalochordata</taxon>
        <taxon>Leptocardii</taxon>
        <taxon>Amphioxiformes</taxon>
        <taxon>Branchiostomatidae</taxon>
        <taxon>Branchiostoma</taxon>
    </lineage>
</organism>
<keyword evidence="4 6" id="KW-0371">Homeobox</keyword>
<feature type="compositionally biased region" description="Polar residues" evidence="8">
    <location>
        <begin position="200"/>
        <end position="212"/>
    </location>
</feature>
<evidence type="ECO:0000256" key="5">
    <source>
        <dbReference type="ARBA" id="ARBA00023242"/>
    </source>
</evidence>
<dbReference type="OrthoDB" id="6159439at2759"/>
<evidence type="ECO:0000256" key="8">
    <source>
        <dbReference type="SAM" id="MobiDB-lite"/>
    </source>
</evidence>
<dbReference type="Bgee" id="BL12289">
    <property type="expression patterns" value="Expressed in neurula embryo and 4 other cell types or tissues"/>
</dbReference>
<sequence>MEQMDTARMNSYVDYSLCNGDQNTCSPRSYGQDYGVPAYQSCAMNNVDRHVTMGPSGQLPPSAGPGPGPVPGPSPYDPPVIMSNGDPQNFTTYSYNHYSHPGGHHMGNGYGTNNHAAMYSGSFGAELAGSYSSYNSGMNGTVAPPPLDSQYGYMHHHTGQDPMISTSCNPPAPSPPVATYDWMKLKRNPPRTGKPGEYGFTTSGPNNGRTNFTTKQLTELEKEFHYNKYLTRARRVEIAAALNLNETQVKIWFQNRRMKQKKREKENGFSTPGSGGSPAGEDSPSKST</sequence>
<protein>
    <submittedName>
        <fullName evidence="11">HOXA1 protein</fullName>
    </submittedName>
    <submittedName>
        <fullName evidence="10">Hox1</fullName>
    </submittedName>
</protein>
<dbReference type="InterPro" id="IPR001356">
    <property type="entry name" value="HD"/>
</dbReference>
<feature type="region of interest" description="Disordered" evidence="8">
    <location>
        <begin position="50"/>
        <end position="75"/>
    </location>
</feature>
<feature type="domain" description="Homeobox" evidence="9">
    <location>
        <begin position="203"/>
        <end position="263"/>
    </location>
</feature>
<dbReference type="PANTHER" id="PTHR45946:SF4">
    <property type="entry name" value="HOMEOBOX PROTEIN ROUGH-RELATED"/>
    <property type="match status" value="1"/>
</dbReference>
<evidence type="ECO:0000256" key="1">
    <source>
        <dbReference type="ARBA" id="ARBA00004123"/>
    </source>
</evidence>
<evidence type="ECO:0000256" key="3">
    <source>
        <dbReference type="ARBA" id="ARBA00023125"/>
    </source>
</evidence>
<evidence type="ECO:0000256" key="7">
    <source>
        <dbReference type="RuleBase" id="RU000682"/>
    </source>
</evidence>
<feature type="region of interest" description="Disordered" evidence="8">
    <location>
        <begin position="189"/>
        <end position="212"/>
    </location>
</feature>
<dbReference type="GO" id="GO:0000981">
    <property type="term" value="F:DNA-binding transcription factor activity, RNA polymerase II-specific"/>
    <property type="evidence" value="ECO:0007669"/>
    <property type="project" value="InterPro"/>
</dbReference>
<dbReference type="GO" id="GO:0005634">
    <property type="term" value="C:nucleus"/>
    <property type="evidence" value="ECO:0007669"/>
    <property type="project" value="UniProtKB-SubCell"/>
</dbReference>
<dbReference type="GO" id="GO:0000978">
    <property type="term" value="F:RNA polymerase II cis-regulatory region sequence-specific DNA binding"/>
    <property type="evidence" value="ECO:0007669"/>
    <property type="project" value="TreeGrafter"/>
</dbReference>
<keyword evidence="2" id="KW-0217">Developmental protein</keyword>
<dbReference type="InterPro" id="IPR009057">
    <property type="entry name" value="Homeodomain-like_sf"/>
</dbReference>
<reference evidence="10" key="1">
    <citation type="journal article" date="2008" name="Dev. Genes Evol.">
        <title>Unexpectedly large number of conserved noncoding regions within the ancestral chordate Hox cluster.</title>
        <authorList>
            <person name="Pascual-Anaya J."/>
            <person name="D'Aniello S."/>
            <person name="Garcia-Fernandez J."/>
        </authorList>
    </citation>
    <scope>NUCLEOTIDE SEQUENCE</scope>
</reference>
<dbReference type="SMART" id="SM00389">
    <property type="entry name" value="HOX"/>
    <property type="match status" value="1"/>
</dbReference>
<keyword evidence="12" id="KW-1185">Reference proteome</keyword>
<dbReference type="PANTHER" id="PTHR45946">
    <property type="entry name" value="HOMEOBOX PROTEIN ROUGH-RELATED"/>
    <property type="match status" value="1"/>
</dbReference>